<dbReference type="InterPro" id="IPR029058">
    <property type="entry name" value="AB_hydrolase_fold"/>
</dbReference>
<proteinExistence type="inferred from homology"/>
<dbReference type="InterPro" id="IPR000073">
    <property type="entry name" value="AB_hydrolase_1"/>
</dbReference>
<dbReference type="EMBL" id="ML978726">
    <property type="protein sequence ID" value="KAF2086033.1"/>
    <property type="molecule type" value="Genomic_DNA"/>
</dbReference>
<dbReference type="SUPFAM" id="SSF53474">
    <property type="entry name" value="alpha/beta-Hydrolases"/>
    <property type="match status" value="1"/>
</dbReference>
<feature type="domain" description="AB hydrolase-1" evidence="2">
    <location>
        <begin position="318"/>
        <end position="576"/>
    </location>
</feature>
<evidence type="ECO:0000259" key="2">
    <source>
        <dbReference type="Pfam" id="PF12697"/>
    </source>
</evidence>
<protein>
    <submittedName>
        <fullName evidence="3">Alpha/beta-hydrolase</fullName>
    </submittedName>
</protein>
<keyword evidence="4" id="KW-1185">Reference proteome</keyword>
<comment type="caution">
    <text evidence="3">The sequence shown here is derived from an EMBL/GenBank/DDBJ whole genome shotgun (WGS) entry which is preliminary data.</text>
</comment>
<dbReference type="AlphaFoldDB" id="A0A9P4HUA7"/>
<dbReference type="PANTHER" id="PTHR43039">
    <property type="entry name" value="ESTERASE-RELATED"/>
    <property type="match status" value="1"/>
</dbReference>
<reference evidence="3" key="1">
    <citation type="journal article" date="2020" name="Stud. Mycol.">
        <title>101 Dothideomycetes genomes: a test case for predicting lifestyles and emergence of pathogens.</title>
        <authorList>
            <person name="Haridas S."/>
            <person name="Albert R."/>
            <person name="Binder M."/>
            <person name="Bloem J."/>
            <person name="Labutti K."/>
            <person name="Salamov A."/>
            <person name="Andreopoulos B."/>
            <person name="Baker S."/>
            <person name="Barry K."/>
            <person name="Bills G."/>
            <person name="Bluhm B."/>
            <person name="Cannon C."/>
            <person name="Castanera R."/>
            <person name="Culley D."/>
            <person name="Daum C."/>
            <person name="Ezra D."/>
            <person name="Gonzalez J."/>
            <person name="Henrissat B."/>
            <person name="Kuo A."/>
            <person name="Liang C."/>
            <person name="Lipzen A."/>
            <person name="Lutzoni F."/>
            <person name="Magnuson J."/>
            <person name="Mondo S."/>
            <person name="Nolan M."/>
            <person name="Ohm R."/>
            <person name="Pangilinan J."/>
            <person name="Park H.-J."/>
            <person name="Ramirez L."/>
            <person name="Alfaro M."/>
            <person name="Sun H."/>
            <person name="Tritt A."/>
            <person name="Yoshinaga Y."/>
            <person name="Zwiers L.-H."/>
            <person name="Turgeon B."/>
            <person name="Goodwin S."/>
            <person name="Spatafora J."/>
            <person name="Crous P."/>
            <person name="Grigoriev I."/>
        </authorList>
    </citation>
    <scope>NUCLEOTIDE SEQUENCE</scope>
    <source>
        <strain evidence="3">CBS 121410</strain>
    </source>
</reference>
<sequence length="584" mass="64048">MSPPGTVSGLLYVTMQPQASCTAEEFHDWYNNEHGPTRLRLPFVQNGFRYRATDLGDGTPSKALPEWLAMYDISDMNELNGESYLQLRGPPFKSEREAATMKKIDIDRRVYDLVFDQVKPEWRGRLEDVMSEGKEQNVLVAASFRVKPGADGQELDRWYEEEHIPMLAKVPGWRRSRRYISSTVVKPLGGAAKPDDDVEYLALHEYAPTNGLGGPEFQAATSTPWRTKVMDDVVLSKARRVYTHAYTFGPAPRYLSTITSFTSPDGLTTTSPATPSTPHATITSHITTPDGVTLPYSLTGNPSPHAPVLVLTNSILTTYTIWDAFISHFLSQHPSYRILRYNSRGRSPLPPSSTKPITVDLLASDIITLLDALRVPTASLCGVSLGGATVLAAALNHPDRISAFVSCDTNASAPADNDKAWCERIDVAEKEGATAGSLGVQPAPDTRLSPADQVVGNELAELTVRRWFAPESYDGGELEAKCHAVKAAVASNSLEGFKESVKALWEYDYSDRMKASRVKGAFVVGERDGKLPARMRGMAERYGKDVGGAEGWEKRFLVVEGAGHLPMVERAEIVAEFVGRVLEG</sequence>
<evidence type="ECO:0000256" key="1">
    <source>
        <dbReference type="ARBA" id="ARBA00008645"/>
    </source>
</evidence>
<organism evidence="3 4">
    <name type="scientific">Saccharata proteae CBS 121410</name>
    <dbReference type="NCBI Taxonomy" id="1314787"/>
    <lineage>
        <taxon>Eukaryota</taxon>
        <taxon>Fungi</taxon>
        <taxon>Dikarya</taxon>
        <taxon>Ascomycota</taxon>
        <taxon>Pezizomycotina</taxon>
        <taxon>Dothideomycetes</taxon>
        <taxon>Dothideomycetes incertae sedis</taxon>
        <taxon>Botryosphaeriales</taxon>
        <taxon>Saccharataceae</taxon>
        <taxon>Saccharata</taxon>
    </lineage>
</organism>
<evidence type="ECO:0000313" key="4">
    <source>
        <dbReference type="Proteomes" id="UP000799776"/>
    </source>
</evidence>
<comment type="similarity">
    <text evidence="1">Belongs to the AB hydrolase superfamily.</text>
</comment>
<dbReference type="Proteomes" id="UP000799776">
    <property type="component" value="Unassembled WGS sequence"/>
</dbReference>
<evidence type="ECO:0000313" key="3">
    <source>
        <dbReference type="EMBL" id="KAF2086033.1"/>
    </source>
</evidence>
<dbReference type="InterPro" id="IPR011008">
    <property type="entry name" value="Dimeric_a/b-barrel"/>
</dbReference>
<dbReference type="Gene3D" id="3.40.50.1820">
    <property type="entry name" value="alpha/beta hydrolase"/>
    <property type="match status" value="1"/>
</dbReference>
<dbReference type="OrthoDB" id="2851338at2759"/>
<dbReference type="Pfam" id="PF12697">
    <property type="entry name" value="Abhydrolase_6"/>
    <property type="match status" value="1"/>
</dbReference>
<dbReference type="SUPFAM" id="SSF54909">
    <property type="entry name" value="Dimeric alpha+beta barrel"/>
    <property type="match status" value="1"/>
</dbReference>
<accession>A0A9P4HUA7</accession>
<gene>
    <name evidence="3" type="ORF">K490DRAFT_58029</name>
</gene>
<dbReference type="Gene3D" id="3.30.70.100">
    <property type="match status" value="1"/>
</dbReference>
<name>A0A9P4HUA7_9PEZI</name>